<dbReference type="InterPro" id="IPR043128">
    <property type="entry name" value="Rev_trsase/Diguanyl_cyclase"/>
</dbReference>
<dbReference type="InterPro" id="IPR043502">
    <property type="entry name" value="DNA/RNA_pol_sf"/>
</dbReference>
<protein>
    <recommendedName>
        <fullName evidence="1">Reverse transcriptase domain-containing protein</fullName>
    </recommendedName>
</protein>
<dbReference type="CDD" id="cd00303">
    <property type="entry name" value="retropepsin_like"/>
    <property type="match status" value="1"/>
</dbReference>
<dbReference type="InterPro" id="IPR000477">
    <property type="entry name" value="RT_dom"/>
</dbReference>
<dbReference type="PANTHER" id="PTHR24559">
    <property type="entry name" value="TRANSPOSON TY3-I GAG-POL POLYPROTEIN"/>
    <property type="match status" value="1"/>
</dbReference>
<dbReference type="SUPFAM" id="SSF50630">
    <property type="entry name" value="Acid proteases"/>
    <property type="match status" value="1"/>
</dbReference>
<dbReference type="Gene3D" id="3.10.10.10">
    <property type="entry name" value="HIV Type 1 Reverse Transcriptase, subunit A, domain 1"/>
    <property type="match status" value="1"/>
</dbReference>
<dbReference type="Pfam" id="PF00078">
    <property type="entry name" value="RVT_1"/>
    <property type="match status" value="1"/>
</dbReference>
<sequence length="593" mass="67040">MSHLRPLHITTTLSGIKVNKVLIDGGATISLLPERMLLKVGKHPDDLVPTNITVTDFSGTSTPARGLVTLTVKVGSSERNTVFVGVPLRASYNTLLGRDWIHGVGAVPSTVHQSVFLWTKDGKPEVIKADSNLYVKQLHVDFRMYNPKLKPLNVDRTLNSYNCEGCYLSSEGLSVKLRYPELGFEPTGWDFESCFGLDISNICNESNASNPMDDLIAEAHCVENRSNVNKINNSVPSISDDIIDFTFDCIYDLEPLGFEKYSVKDDDHYKGFESQDPLEEVNLGTPDDVQITYICKGLVDPFRTELYNLLHEFKDCFAWGYHEMPGLDRSLVEHRLALKPNARPVKQTPRRFSPQINEKIKEEIERLIKVKFIRTARYVEWVSNIVPVMKKNGKLRVCIDFRDLNNADMLIDFAAENEILNFMDGYLGYNQIFIAEDDVSKTTFRCPGGLGTYECVVMPFGLKNAGATYQRAMNAIFYEFIGKFMEVYIYDVMVKSISVSQHIDHLRQAFVTMRKKGLKMNPLKCAFGVSAGNFLGFVVHKKGITIDKNKADAILALSAPKSKKEVQSFLGKVNFFEDSFQTFQIELECLLLW</sequence>
<keyword evidence="3" id="KW-1185">Reference proteome</keyword>
<dbReference type="Gene3D" id="2.40.70.10">
    <property type="entry name" value="Acid Proteases"/>
    <property type="match status" value="1"/>
</dbReference>
<dbReference type="AlphaFoldDB" id="A0A444XGS7"/>
<dbReference type="Gene3D" id="3.30.70.270">
    <property type="match status" value="1"/>
</dbReference>
<evidence type="ECO:0000313" key="2">
    <source>
        <dbReference type="EMBL" id="RYQ88984.1"/>
    </source>
</evidence>
<evidence type="ECO:0000313" key="3">
    <source>
        <dbReference type="Proteomes" id="UP000289738"/>
    </source>
</evidence>
<feature type="domain" description="Reverse transcriptase" evidence="1">
    <location>
        <begin position="414"/>
        <end position="538"/>
    </location>
</feature>
<dbReference type="PANTHER" id="PTHR24559:SF439">
    <property type="entry name" value="RETROTRANSPOSON, UNCLASSIFIED-LIKE PROTEIN"/>
    <property type="match status" value="1"/>
</dbReference>
<dbReference type="InterPro" id="IPR053134">
    <property type="entry name" value="RNA-dir_DNA_polymerase"/>
</dbReference>
<evidence type="ECO:0000259" key="1">
    <source>
        <dbReference type="Pfam" id="PF00078"/>
    </source>
</evidence>
<dbReference type="InterPro" id="IPR021109">
    <property type="entry name" value="Peptidase_aspartic_dom_sf"/>
</dbReference>
<reference evidence="2 3" key="1">
    <citation type="submission" date="2019-01" db="EMBL/GenBank/DDBJ databases">
        <title>Sequencing of cultivated peanut Arachis hypogaea provides insights into genome evolution and oil improvement.</title>
        <authorList>
            <person name="Chen X."/>
        </authorList>
    </citation>
    <scope>NUCLEOTIDE SEQUENCE [LARGE SCALE GENOMIC DNA]</scope>
    <source>
        <strain evidence="3">cv. Fuhuasheng</strain>
        <tissue evidence="2">Leaves</tissue>
    </source>
</reference>
<accession>A0A444XGS7</accession>
<dbReference type="Proteomes" id="UP000289738">
    <property type="component" value="Chromosome B09"/>
</dbReference>
<dbReference type="CDD" id="cd01647">
    <property type="entry name" value="RT_LTR"/>
    <property type="match status" value="1"/>
</dbReference>
<gene>
    <name evidence="2" type="ORF">Ahy_B09g095863</name>
</gene>
<dbReference type="STRING" id="3818.A0A444XGS7"/>
<dbReference type="EMBL" id="SDMP01000019">
    <property type="protein sequence ID" value="RYQ88984.1"/>
    <property type="molecule type" value="Genomic_DNA"/>
</dbReference>
<organism evidence="2 3">
    <name type="scientific">Arachis hypogaea</name>
    <name type="common">Peanut</name>
    <dbReference type="NCBI Taxonomy" id="3818"/>
    <lineage>
        <taxon>Eukaryota</taxon>
        <taxon>Viridiplantae</taxon>
        <taxon>Streptophyta</taxon>
        <taxon>Embryophyta</taxon>
        <taxon>Tracheophyta</taxon>
        <taxon>Spermatophyta</taxon>
        <taxon>Magnoliopsida</taxon>
        <taxon>eudicotyledons</taxon>
        <taxon>Gunneridae</taxon>
        <taxon>Pentapetalae</taxon>
        <taxon>rosids</taxon>
        <taxon>fabids</taxon>
        <taxon>Fabales</taxon>
        <taxon>Fabaceae</taxon>
        <taxon>Papilionoideae</taxon>
        <taxon>50 kb inversion clade</taxon>
        <taxon>dalbergioids sensu lato</taxon>
        <taxon>Dalbergieae</taxon>
        <taxon>Pterocarpus clade</taxon>
        <taxon>Arachis</taxon>
    </lineage>
</organism>
<comment type="caution">
    <text evidence="2">The sequence shown here is derived from an EMBL/GenBank/DDBJ whole genome shotgun (WGS) entry which is preliminary data.</text>
</comment>
<dbReference type="SUPFAM" id="SSF56672">
    <property type="entry name" value="DNA/RNA polymerases"/>
    <property type="match status" value="1"/>
</dbReference>
<proteinExistence type="predicted"/>
<name>A0A444XGS7_ARAHY</name>